<protein>
    <recommendedName>
        <fullName evidence="3">Transposase</fullName>
    </recommendedName>
</protein>
<proteinExistence type="predicted"/>
<sequence length="113" mass="13376">MEESHYAITTSDDVEVYSKEWWIEKIQEWKASGLTVKEWCEQEQVCTYHQFINQRRNLCPEEVQTKEQSVSGWSAIEINTSASIEVECRDVRMTIEKGFDQELLQELLEVIRT</sequence>
<dbReference type="Proteomes" id="UP000812672">
    <property type="component" value="Unassembled WGS sequence"/>
</dbReference>
<organism evidence="1 2">
    <name type="scientific">Allobacillus halotolerans</name>
    <dbReference type="NCBI Taxonomy" id="570278"/>
    <lineage>
        <taxon>Bacteria</taxon>
        <taxon>Bacillati</taxon>
        <taxon>Bacillota</taxon>
        <taxon>Bacilli</taxon>
        <taxon>Bacillales</taxon>
        <taxon>Bacillaceae</taxon>
        <taxon>Allobacillus</taxon>
    </lineage>
</organism>
<dbReference type="NCBIfam" id="NF047593">
    <property type="entry name" value="IS66_ISAeme5_TnpA"/>
    <property type="match status" value="1"/>
</dbReference>
<dbReference type="RefSeq" id="WP_216687978.1">
    <property type="nucleotide sequence ID" value="NZ_CP117968.1"/>
</dbReference>
<evidence type="ECO:0008006" key="3">
    <source>
        <dbReference type="Google" id="ProtNLM"/>
    </source>
</evidence>
<comment type="caution">
    <text evidence="1">The sequence shown here is derived from an EMBL/GenBank/DDBJ whole genome shotgun (WGS) entry which is preliminary data.</text>
</comment>
<name>A0ABS6GUK4_9BACI</name>
<gene>
    <name evidence="1" type="ORF">KQ486_13750</name>
</gene>
<reference evidence="1 2" key="1">
    <citation type="journal article" date="2011" name="Int. J. Syst. Evol. Microbiol.">
        <title>Allobacillus halotolerans gen. nov., sp. nov. isolated from shrimp paste.</title>
        <authorList>
            <person name="Sheu S.Y."/>
            <person name="Arun A.B."/>
            <person name="Jiang S.R."/>
            <person name="Young C.C."/>
            <person name="Chen W.M."/>
        </authorList>
    </citation>
    <scope>NUCLEOTIDE SEQUENCE [LARGE SCALE GENOMIC DNA]</scope>
    <source>
        <strain evidence="1 2">LMG 24826</strain>
    </source>
</reference>
<dbReference type="EMBL" id="JAHLZF010000039">
    <property type="protein sequence ID" value="MBU6082055.1"/>
    <property type="molecule type" value="Genomic_DNA"/>
</dbReference>
<evidence type="ECO:0000313" key="1">
    <source>
        <dbReference type="EMBL" id="MBU6082055.1"/>
    </source>
</evidence>
<keyword evidence="2" id="KW-1185">Reference proteome</keyword>
<evidence type="ECO:0000313" key="2">
    <source>
        <dbReference type="Proteomes" id="UP000812672"/>
    </source>
</evidence>
<accession>A0ABS6GUK4</accession>